<evidence type="ECO:0000313" key="2">
    <source>
        <dbReference type="EMBL" id="TNJ62574.1"/>
    </source>
</evidence>
<keyword evidence="3" id="KW-1185">Reference proteome</keyword>
<accession>A0A5C4T0Q2</accession>
<dbReference type="OrthoDB" id="1680946at2"/>
<evidence type="ECO:0000313" key="3">
    <source>
        <dbReference type="Proteomes" id="UP000307943"/>
    </source>
</evidence>
<dbReference type="AlphaFoldDB" id="A0A5C4T0Q2"/>
<dbReference type="RefSeq" id="WP_139605999.1">
    <property type="nucleotide sequence ID" value="NZ_VDCQ01000057.1"/>
</dbReference>
<proteinExistence type="predicted"/>
<dbReference type="InterPro" id="IPR005585">
    <property type="entry name" value="DUF327"/>
</dbReference>
<comment type="caution">
    <text evidence="2">The sequence shown here is derived from an EMBL/GenBank/DDBJ whole genome shotgun (WGS) entry which is preliminary data.</text>
</comment>
<organism evidence="2 3">
    <name type="scientific">Paenibacillus hemerocallicola</name>
    <dbReference type="NCBI Taxonomy" id="1172614"/>
    <lineage>
        <taxon>Bacteria</taxon>
        <taxon>Bacillati</taxon>
        <taxon>Bacillota</taxon>
        <taxon>Bacilli</taxon>
        <taxon>Bacillales</taxon>
        <taxon>Paenibacillaceae</taxon>
        <taxon>Paenibacillus</taxon>
    </lineage>
</organism>
<dbReference type="Gene3D" id="1.20.120.490">
    <property type="entry name" value="Hypothetical protein TM1646-like domain"/>
    <property type="match status" value="1"/>
</dbReference>
<feature type="region of interest" description="Disordered" evidence="1">
    <location>
        <begin position="1"/>
        <end position="31"/>
    </location>
</feature>
<dbReference type="Pfam" id="PF03885">
    <property type="entry name" value="DUF327"/>
    <property type="match status" value="1"/>
</dbReference>
<dbReference type="SUPFAM" id="SSF158397">
    <property type="entry name" value="TM1646-like"/>
    <property type="match status" value="1"/>
</dbReference>
<protein>
    <submittedName>
        <fullName evidence="2">DUF327 family protein</fullName>
    </submittedName>
</protein>
<evidence type="ECO:0000256" key="1">
    <source>
        <dbReference type="SAM" id="MobiDB-lite"/>
    </source>
</evidence>
<dbReference type="Proteomes" id="UP000307943">
    <property type="component" value="Unassembled WGS sequence"/>
</dbReference>
<dbReference type="EMBL" id="VDCQ01000057">
    <property type="protein sequence ID" value="TNJ62574.1"/>
    <property type="molecule type" value="Genomic_DNA"/>
</dbReference>
<sequence length="148" mass="17017">MKINPGWRPFGKQIQLTDSPASPPIASKSFSDMLNQQDGKTDAEQLNRMLQQIQLQGERLNKSMTVRELRAYKALVKQFLEKTVRKGIGIKDTTGWDRRGRGKRYKLLDEIDRHLVEMADDMLETEEGKIELLGKVGEIRGMLINLLY</sequence>
<name>A0A5C4T0Q2_9BACL</name>
<reference evidence="2 3" key="1">
    <citation type="submission" date="2019-05" db="EMBL/GenBank/DDBJ databases">
        <title>We sequenced the genome of Paenibacillus hemerocallicola KCTC 33185 for further insight into its adaptation and study the phylogeny of Paenibacillus.</title>
        <authorList>
            <person name="Narsing Rao M.P."/>
        </authorList>
    </citation>
    <scope>NUCLEOTIDE SEQUENCE [LARGE SCALE GENOMIC DNA]</scope>
    <source>
        <strain evidence="2 3">KCTC 33185</strain>
    </source>
</reference>
<dbReference type="InterPro" id="IPR024042">
    <property type="entry name" value="TM1646-like_dom_sf"/>
</dbReference>
<gene>
    <name evidence="2" type="ORF">FE784_30270</name>
</gene>